<accession>A0A0V1L4S2</accession>
<evidence type="ECO:0000256" key="2">
    <source>
        <dbReference type="SAM" id="Phobius"/>
    </source>
</evidence>
<dbReference type="EMBL" id="JYDW01000140">
    <property type="protein sequence ID" value="KRZ54341.1"/>
    <property type="molecule type" value="Genomic_DNA"/>
</dbReference>
<comment type="caution">
    <text evidence="3">The sequence shown here is derived from an EMBL/GenBank/DDBJ whole genome shotgun (WGS) entry which is preliminary data.</text>
</comment>
<dbReference type="AlphaFoldDB" id="A0A0V1L4S2"/>
<feature type="transmembrane region" description="Helical" evidence="2">
    <location>
        <begin position="216"/>
        <end position="235"/>
    </location>
</feature>
<keyword evidence="4" id="KW-1185">Reference proteome</keyword>
<feature type="region of interest" description="Disordered" evidence="1">
    <location>
        <begin position="52"/>
        <end position="75"/>
    </location>
</feature>
<keyword evidence="2" id="KW-1133">Transmembrane helix</keyword>
<feature type="transmembrane region" description="Helical" evidence="2">
    <location>
        <begin position="247"/>
        <end position="264"/>
    </location>
</feature>
<dbReference type="Proteomes" id="UP000054721">
    <property type="component" value="Unassembled WGS sequence"/>
</dbReference>
<protein>
    <submittedName>
        <fullName evidence="3">Uncharacterized protein</fullName>
    </submittedName>
</protein>
<keyword evidence="2" id="KW-0812">Transmembrane</keyword>
<gene>
    <name evidence="3" type="ORF">T02_9988</name>
</gene>
<dbReference type="OrthoDB" id="5915493at2759"/>
<evidence type="ECO:0000256" key="1">
    <source>
        <dbReference type="SAM" id="MobiDB-lite"/>
    </source>
</evidence>
<proteinExistence type="predicted"/>
<name>A0A0V1L4S2_9BILA</name>
<keyword evidence="2" id="KW-0472">Membrane</keyword>
<reference evidence="3 4" key="1">
    <citation type="submission" date="2015-05" db="EMBL/GenBank/DDBJ databases">
        <title>Evolution of Trichinella species and genotypes.</title>
        <authorList>
            <person name="Korhonen P.K."/>
            <person name="Edoardo P."/>
            <person name="Giuseppe L.R."/>
            <person name="Gasser R.B."/>
        </authorList>
    </citation>
    <scope>NUCLEOTIDE SEQUENCE [LARGE SCALE GENOMIC DNA]</scope>
    <source>
        <strain evidence="3">ISS10</strain>
    </source>
</reference>
<evidence type="ECO:0000313" key="4">
    <source>
        <dbReference type="Proteomes" id="UP000054721"/>
    </source>
</evidence>
<organism evidence="3 4">
    <name type="scientific">Trichinella nativa</name>
    <dbReference type="NCBI Taxonomy" id="6335"/>
    <lineage>
        <taxon>Eukaryota</taxon>
        <taxon>Metazoa</taxon>
        <taxon>Ecdysozoa</taxon>
        <taxon>Nematoda</taxon>
        <taxon>Enoplea</taxon>
        <taxon>Dorylaimia</taxon>
        <taxon>Trichinellida</taxon>
        <taxon>Trichinellidae</taxon>
        <taxon>Trichinella</taxon>
    </lineage>
</organism>
<sequence>MKRNFAADNLVFVINYVPDLKYSPVSFVLLTGGAPRRRFPQKNLTTDLPMKRKAKHIADIQSPSDHEPSQSASQESLVSVSQSVTEYLTRSQRNHQQSTWMKKFSVAQNAYCCEVSSKRIDAATVSQGCTIQLFAAFAPLCNLTKRHIFVRLNSMPRKFVNFICISFRIIAASLSAYLYESCWLSKDQLLGYLWALNSRHSKQLEPVATWHRFGNFNLHVTIFLHLLSACIIWQLGKHIPSLKPTCLHDVWFHTFWLSVIHYVLSLTKLTALDTHWQPHLHEHINGFFKFFVITICLYVKPGCRFAQRAHNERSTHRTCITHVE</sequence>
<evidence type="ECO:0000313" key="3">
    <source>
        <dbReference type="EMBL" id="KRZ54341.1"/>
    </source>
</evidence>